<dbReference type="GO" id="GO:0047879">
    <property type="term" value="F:erythronolide synthase activity"/>
    <property type="evidence" value="ECO:0007669"/>
    <property type="project" value="UniProtKB-EC"/>
</dbReference>
<dbReference type="Gene3D" id="3.40.366.10">
    <property type="entry name" value="Malonyl-Coenzyme A Acyl Carrier Protein, domain 2"/>
    <property type="match status" value="5"/>
</dbReference>
<dbReference type="InterPro" id="IPR049552">
    <property type="entry name" value="PKS_DH_N"/>
</dbReference>
<dbReference type="PROSITE" id="PS52004">
    <property type="entry name" value="KS3_2"/>
    <property type="match status" value="5"/>
</dbReference>
<evidence type="ECO:0000256" key="12">
    <source>
        <dbReference type="ARBA" id="ARBA00063272"/>
    </source>
</evidence>
<dbReference type="Pfam" id="PF08990">
    <property type="entry name" value="Docking"/>
    <property type="match status" value="1"/>
</dbReference>
<dbReference type="Pfam" id="PF21089">
    <property type="entry name" value="PKS_DH_N"/>
    <property type="match status" value="1"/>
</dbReference>
<dbReference type="Gene3D" id="6.10.140.1830">
    <property type="match status" value="1"/>
</dbReference>
<dbReference type="InterPro" id="IPR009081">
    <property type="entry name" value="PP-bd_ACP"/>
</dbReference>
<accession>A0A4R7VFG3</accession>
<feature type="region of interest" description="N-terminal hotdog fold" evidence="14">
    <location>
        <begin position="896"/>
        <end position="1012"/>
    </location>
</feature>
<keyword evidence="6" id="KW-0045">Antibiotic biosynthesis</keyword>
<dbReference type="EC" id="2.3.1.94" evidence="13"/>
<feature type="domain" description="Ketosynthase family 3 (KS3)" evidence="16">
    <location>
        <begin position="3178"/>
        <end position="3602"/>
    </location>
</feature>
<dbReference type="SUPFAM" id="SSF53901">
    <property type="entry name" value="Thiolase-like"/>
    <property type="match status" value="5"/>
</dbReference>
<dbReference type="Pfam" id="PF00109">
    <property type="entry name" value="ketoacyl-synt"/>
    <property type="match status" value="5"/>
</dbReference>
<dbReference type="InterPro" id="IPR041618">
    <property type="entry name" value="PKS_DE"/>
</dbReference>
<dbReference type="InterPro" id="IPR032821">
    <property type="entry name" value="PKS_assoc"/>
</dbReference>
<dbReference type="InterPro" id="IPR020841">
    <property type="entry name" value="PKS_Beta-ketoAc_synthase_dom"/>
</dbReference>
<feature type="domain" description="Carrier" evidence="15">
    <location>
        <begin position="3085"/>
        <end position="3160"/>
    </location>
</feature>
<dbReference type="GO" id="GO:0004315">
    <property type="term" value="F:3-oxoacyl-[acyl-carrier-protein] synthase activity"/>
    <property type="evidence" value="ECO:0007669"/>
    <property type="project" value="InterPro"/>
</dbReference>
<protein>
    <recommendedName>
        <fullName evidence="13">6-deoxyerythronolide-B synthase</fullName>
        <ecNumber evidence="13">2.3.1.94</ecNumber>
    </recommendedName>
</protein>
<dbReference type="InterPro" id="IPR006162">
    <property type="entry name" value="Ppantetheine_attach_site"/>
</dbReference>
<dbReference type="Gene3D" id="3.30.70.3290">
    <property type="match status" value="5"/>
</dbReference>
<proteinExistence type="predicted"/>
<feature type="active site" description="Proton acceptor; for dehydratase activity" evidence="14">
    <location>
        <position position="928"/>
    </location>
</feature>
<dbReference type="InterPro" id="IPR018201">
    <property type="entry name" value="Ketoacyl_synth_AS"/>
</dbReference>
<dbReference type="SMART" id="SM00825">
    <property type="entry name" value="PKS_KS"/>
    <property type="match status" value="5"/>
</dbReference>
<dbReference type="Pfam" id="PF00698">
    <property type="entry name" value="Acyl_transf_1"/>
    <property type="match status" value="5"/>
</dbReference>
<evidence type="ECO:0000256" key="5">
    <source>
        <dbReference type="ARBA" id="ARBA00022737"/>
    </source>
</evidence>
<dbReference type="GO" id="GO:0004312">
    <property type="term" value="F:fatty acid synthase activity"/>
    <property type="evidence" value="ECO:0007669"/>
    <property type="project" value="TreeGrafter"/>
</dbReference>
<dbReference type="Proteomes" id="UP000294927">
    <property type="component" value="Unassembled WGS sequence"/>
</dbReference>
<dbReference type="GO" id="GO:0033068">
    <property type="term" value="P:macrolide biosynthetic process"/>
    <property type="evidence" value="ECO:0007669"/>
    <property type="project" value="UniProtKB-ARBA"/>
</dbReference>
<dbReference type="GO" id="GO:0031177">
    <property type="term" value="F:phosphopantetheine binding"/>
    <property type="evidence" value="ECO:0007669"/>
    <property type="project" value="InterPro"/>
</dbReference>
<sequence length="7410" mass="766138">MGTEDKLRDYLRRASADLVRSRQRVRELEEANRQPVAVVAMACRYPGGVADPAGLWDLVATGREGISPFPTDRGWDLAALRTEAATAHGGFLDGVADFDAELFGISPREALAMDPQQRLLLEVTWEAVERAGLDPTALRGSRTGVFVGGFAQEYASGLPRDAEDFRLTGNTTSVLSGRLAYVLGTEGPAATVDTACSSSLVALHWAVRALRTRECDHALVGGVTVMSTPTMFVDFTRQGGLSPDGRCKAFADAAAGTGWAEGVGVLVLMRLADALRDGHRVLAVVRGTAVNSDGASNGLTAPNGPSQQRVIRAALADAGLAPSDVDVVEAHGTGTTLGDPIEAQALLATYGQDREQPLWLGSVKSNIGHTQAAAGVAGIIKMVEAMRHGVLPATLHVDRPSTNVDWSEGAVSLLTESVSWPPVDRPRRAGVSSFGISGTNAHVVLEQAPEPAERPEDPAPALVGDTVPWLVSGHTPAALAAQARRLLDTDLTDAAAVARALLTRPRLAHRAVALDLAALGALAAGEAAAGLVTGAADGAGKVALVFPGQGSQWPGMGRGLWDASPVFRARLTECAEALGPFTDTPVLDAVLGDTGDLDRVDVVQPALWAMMVSLAEVWRSLGVVPAAVVGHSQGEIAAAVVAGGLSLVDGARVVALRARAIRDGLAGRGGMLSVPWPLGRVRVLLDAHPAVSVAAINGPASVVVSGDRDALAAVHTELAARDVRARWVEVDYASHSPHVAELEERLLSDLAPVTPLSGTVPFLSTVTGDWLDTTNLDAAYWYRNLRQTVHFGPAVATLLGRGFGFLVETSPHPVLRPGIAAAIEAEGRGTTVGTLRRDDGGQARLLTSLAELHTGGATVDWRAAVPAGEPAELPTYAFQRRRFWPAPRRHAATGGHPLLPTAVDLAGSRATVLTGTLSTETHPWLADHTVTGAVLVPGAAVVELALHAGDRVGLPHLAELTLDTPLVLTGAVEVQVVVADEGSVEIHSRPAATDAPWTRHATGTLDASPDPLPGDDVVAWPPPGAEPVPVADLYDTLAATGYDYGPAFRGLTAAWRAGATVFAEVALPDPTDADGYGIHPALLDAVLHPVALTGDTVGLPGLPFAWTGVTLHATGATTLRVRLTPTADDFTVTAADPTGAPVVTVTGLALRPVSGLAEARARESLLRLDWLPAEPGRHTHCVVLGDDLLDLGLDTVPDLDALLAEPPGAVVLPVRAATADTAAEAHLLTARVLDLLRAWPVGDRLADTRLVVVTQDAIPAGPDDITADVAAAAVWGLVRAAQSEHPGRFTLVDLDGEDTSTAALPTLVDTGEPQLVVRQGRPLAARLTRVLAADPEPVGWGTGTVLVTGGTGALGAALTRHLVAAHGVRSLVLVGRRGTGVDDLVDDLTAAGARVRVVACDVADRAAVADLLAGVDDLSAVVHAAGALDDALVTDLTHEQLATALRPKVDGAWHLHELTQDTDLAAFVLFSSIAGVLGSAGQANYAAANTFLDSLAFQRRGHGLPAQSLAWGLWAERGAMTGHLDERAVDRLAATGLRPLPTEEALALFDTALGVGEPILVPAGLDTTATDHPVLRHLGRGAVRRAAAGQAAPAGDGFARRLAGLGAAERERALVALVATHAAAVLGYDGPEHVPATRAFRELGFDSLTAVDLRNRLAAATGLRLPATAVFDYPTATALAGLLRTELFGAAEPSTAAVSEADTDDDPVVIVGMACRYPGGADGPDGLWRMVSCGVDAVTGFPTDRGWDLDRLYHPDRTHQGTSYTRSGGFLPGAAEFDAAFFDIPPREALAMHPQQRLLLEAAWEAIEHAGLDPRALRGTRTGVYVGATGPAYDPATAEERARLEGLRVTGTAPSVMSGRVAYFLGLEGPAVTIDTSCSSSLVALHTAAGALRAGECGMALVGGVTVLTDPGLFVEFSRQGALSPDGRCRAFADDAEGTGWAEGVGMLVVERLSAARANGHRVWAVLRGSAVNSDGASNGMTAPNGPSQQRVIRAALADAGLSPSEVDAVEAHGTGTTLGDPIELQALLATYGQDRDEPLWLGSVKSNIGHAQWAAGVAGVIKMVMALHHRLLPATLHADNPTTRVDWSAGAVRLLTEPVPWPDVDRPRRAGVSSFGISGTNAHVVIEEPPAEQAPDTATGPVPLVLSARTDTALRAQAARLLTWLDEHPDVPAAGRALLSRSAFEHRAVVVGDDPRPGLAALAAGRSDPALVEGRAGAPRPVVFVFPGQGAQWVGMALDLLSESPVFAESLTACDEALSYYVSWSVFDVLGDADALARVEVVQPVLWAVMVSLAAVWRSLGVEPDAVIGHSQGEIAAACVAGGLSLEDGARVVALRALAIAEELEGHGGMGSVALPAAEVAELVERRWPGRLCVAAVNGPAQVAVSGEVDALDELVADLTARGVRARRIPVSYASHWRGVEAVEARLADVLAPVEPVSAPVAFYSALAGGRLDATGLDAAYWYRNLREPVAFDDAVRAALADGHGVFVELSPHPVLTAGLRDIAEDVGVEVAVAGTLRRDDGGMDRLLHSAAELAVLGLAVDWAPLVVGAGRAHPPTYAFDHEHYWVAPGVSGDPADEPLWAAVDRADSAALAELLDLPADRVEGLLPALSAWRRGRTETATLDSWWYREVWRPVPARAAALSGTWLLVTADPTDPVAATLRAAGADVEIEVLTADDDRATVTARLAGRAPAGVVSTLASAAHPYPAEPTLPTGLALTVLLVQALAGVDAPLWCLTTGAVADPAQAQVVGLGRVAALEHPRRFGGLVDLPADADPTLLAAALTGDEDQVTIRGGGLHARRLVRATPARTRTWSPRGTVLVTGGTGALGPHLCRWLAAQGAEHVVVTSRSGTGIPELAAELARQGTTLTHAACDVADRDALADVLAAHDIRSVFHAAARTELGSIDGSELEDLAAVVAAKVAGAVNLDALLGDRELDAFVLFSSIAGTWGSGDHAAYAAANAALDALAEKRHAAGRTATSIRWGIWADERTMARADVDPEQVRRSGLPFLDVDLALAALRRALEADDPAPVVADVDWPTFHAVFTTGRESRLFAEIPDLATTAPTPTESGFAAELRAATTADRNRVLLELVRTEAAAALGHRGSDAVDAGRAFRETGIDSVTAVDLRNRLVARTGVTLPSTVVFDFPSPAELAEHLRVQLTGEERNPARPATTADRTDDPIVITGIGCRFPGGVGSPDDLWDLVASGADVIGDLPTDRGWDIAGAYDPDPDWPGSTYTLRGGFLDAAGDFDAGFFGISPREALAMDPQQRLLLEVAWEALERAGIDPATLRGTTLGVFVGAAYQHYATGVLTNEDGYEAHLLTGRATSILSGRLAYLLGTEGPALTLDTGCSSALVALHLAVRAVRSGDCDRALAGGATVMTSLETLTGFSRQRALSVDGRCKAFAESADGFGMSEGVGLMVVERLSDARRHGHPVLAVVRGTATNSDGASNGMTAPNGQAQRRVLRAALADAGLAPSEVDAVEAHGTGTALGDPIEASALLATYGQGRDEPLWLGSVKSNIGHTQHAAGVAGIVKAALAMRHGVLPATLHVDAPSSHVDWSSGAVALLTGERPWPSVDRPRRVGVSSFGISGTNAHVILEQVPAAGPVPPAEPVLAVTPWVLSGRTEDALRDQAARLRGVAGDPASVAATLLTRGRFERRAVVVGDRAERVRALDALAAGGVDPAAVTGAVAGTPGDVVFVFPGQGAQWVGMARDLLGESPVFAAAMAECREALAGFVPWSVFDVLDDADALARVDIVQPVLWAVMVSLARTWVALGVTPAAVIGHSQGEIAAACVSGALSLVDGARVVCLRSRAIAEVLDGRGGMASVALPLSGIEGRLGERVAVAAVNGPSAVVLSGDVDALDALVAELVAEGVRARRIPVSYASHWPGVDAVEERLADDLAGLAPAAAPVAFYSAVEGGRIDTTGLDAAYWFRNLRGRVDFQGAVAAAVAEGHSVFVEVSPHPVLALSVQETAGDTAVATGTLRRDEGGAVRFARSAAELHTRGVPVRWEAVCTATDRVELPTYAFQHRRFWPVPDLADGVDAWRYRVSWTRVRLPAAPARGRWLLVTAPGDPADDLVAALGDPDRVEGTDRAELAAALAGRVPDGVLSTLPTAATTAALVQALGDTGISAPLWCVTRGAVATGPDDRAPDPDRAAVWGLGRVVALEHPDRWGGLVDVGADPHRLPRVLTGTENEVALRGDHVLARRLVRAPAGPTVRDVGVGTVLVTGGTGALGTHVARRFAAAGAERIVLAGRRGEDAPGATALRDELSGTDVVFAACDVTDRAALAALLAAHPPTVVVHAAGVLDDGLVDSLTPDRFADVWAAKVEAARHLDELTRDHDLAAFVLFTSMAGVVGNPGQGNYAAANAALDALAQARRSAGLPATAVAWGRWAEIGMATDLAAVTQGARRDGFRPMAADRAVAALWTAIESDDTAVAVADIDWTRWRDAATRPSSAQLVGDLLPAAPAAVEQVDRRDPAEYRRVLLATVRERAAAVLGHDDPAAVGPDTRFRDLGFDSVTALEFRNALAAALGLAVSATAVFDHPTPAALATHLAGGTDTATPVRAVDVADDPVVIVGLACRLPGGVRTPEQYWTLLAEGRDAITPFPTDRGWSAADLRDSATRAGGFLTGAGEFDAAFFGISPREALAMDPQQRLLLETTWEALEHAGIDPYALRGGPTGVFVGTNGEDYSRLLLGSAVEADGHVGTGSASSVVSGRVAYTLGLEGPAVTVDTACSSSLVALHLAAQSVRSGESSLAVVGGVSVLSTPWVFTEFSRQGLLSADGRCRAFGDGADGTAWAEGVGVVVVERLSDARRNGHEVLAVVRGSAVNSDGASNGLTAPNGPSQQRVILQALANAGLRPSEVDVVEAHGTGTTLGDPIEAQALLATYGQDRAEPLLVGSVKSNLGHTQAAAGMAGVIKMVLAMRHGVVPPTLHAGTPSSHVDWSAGAVSLVTEPVTWPETGRARRAGVSSFGVSGTNAHVVLDQLPSAPPEPVAEPAVVPWVVSARTGAALRRQVERVATADARPVDVGRTLAGRTRFAHRAVLLNGTEVAAGEAGDGGLAFVFAGQGSHRVGMGLGLAARYPVFAAALDDVAALGGPLLDQPLHTVLGSAELLDRTEYAQPALFAVEVASARLLASWGVRPDVVVGHSLGELAAAHVAGALTLDDAVRLVVARGALMGALPTAGAMAAIEASEAEVLPTLPDDVTVAAVNGPTSVVVSGAATSVDALARDWAARGRRTRRLPVGHAFHSPLMAPVLDDLRAVAETITPGVPSVRLISTVTGAETNTLDAEHWVAQVCGTVRFADAVAALGVATVLEIGPDGSLTAVTRQNTDAEVVPTLREDRDEDTTLLTAVARADVRGVPVDWAAWFAGTGARRVDLPTYPFEPDVHWPQPPARSAMPGREDLATLAEDLAVDPDTLATALDTWRRRHDDDTALRGLRYRVVDRPVPPGPPVTGHWLVLGDDDLATHLGVPVTVADDEIPAGDYTGVLAASTDPAALLERLDAAGVTAPLWCVTRNAAGDPAEGAVAGTARVAALEHPDRFGGLLDLAAGADPAGLATALTTGENHLTLTPNGLTASRLVPAPAPAPLAVPETVLVTGATGTLGAAATRRLAPHTGHLVLLSRRGDDDPAMTGLAAEVTALGTRATVVTADVTDRVAMAAVLAEHRPGGVVHAATPRADGALLLDELAGDLDLFVVPGTVAGVWGVAGHTADAAEDGAVRALVARRRAAGHAATQVSWSPVSVATPAAADRLRRAGLTPLPADLAAAALTSAEDVVVADVDWTRQAPLLGATTIAAELAPATDQPDLAARLRDQPRANAERIVLDLVLGAAAAVLAHTDPTAIAPGAAFRELGFDSLTAVELRDRLVAATGLSLPATAVFDHPTPEALRDRVCAELLGHHTPATTTEPAGPTADDPVVIVGMACRYPGGVTGPDDLWQLVADGRDAVGAFPADRGWDLTGLRERSATTEGGFLPGATRFDAEFFGISPREALAMDPQQRLLLETTWEAFEQAGIDPHALRGGATGVFVGATGVDYRPPTDLRGHLLMGTAASVLAGRLSYVFGLEGPAVSVDTACSTSLVALHLASQALRAGECGLALAGGVTVMSSPVAFEEFTHQGGLAPDGRCKAFGDGADGTGWSEGVGVLVLERLSDARRNGHEVLAVVRGSAVNSDGASNGLTAPNGPSQQRVIRAALAAAGLRPSEVDVVEAHGTGTTLGDPIEAQAVLATYGQDRDTPVLLGSVKSNLGHTQAAAGVAGIIKVVAAMRHGVVPATLHADTPSGKVDWSAGAATLVTEPVAWPDTGRPRRAGVSSFGASGTNAHVIVEQAPPVAAEPVEERSGPVPVLLSAATPAALRDQARRLLALPATDLSGLAAATATTRAHLRHRAAVVCGDADGLARGLTAVADGRTAAEVVTGTADPSPRLAVLFAGQGAQRAGMGRALAARHPVFAAALDEVCAVLDGTLDVPLRTVLTAEDGTPEAGLLHLTGYTQPAVFAVEVALYRLVESWGLRPDVLIGHSVGELAAAHVAGVLTLPDAARLVAARARLMQALPPGGAMVAVRATEDEVTPLLDERVALAAVNAPGAVVLSGAADAVAEIADRLTRLGHRTRGLRVSHAFHSALMDPMLAAFRAEITGLAMTAPTIPVISTRTGTDLVPTPDYWVDQVRDTVRFADAVVAATERGVRTFLELGPDGSLASAARATAGESVTGVPALRADRDEVTALTAALVEVHTRGVAVDWAAVHGRTRPVTLPTYAFQHERFWPDTDTEIDTDRWRYRLDWTPLTLPAPARTGTRLVVVPAVADPWPHAVVAALGPVVTVEAGGHDRSALAARLRDLPAGVTEVVSLLAADDRVDADGVPVAVTATTVLAQALGDAGVDAPLWCLTRDAVAVDGRAPADPHRAAVWGLGGVLALEHPGRWGGLVDLPEHDLDDTTLAAVLAQRTENRVALRGGVAHGRRLVRVEPTGTDGWVPRGTVLVTGGTGALGTRVARALAEAGADHLVLLSRRGKDAPGAEHAVAEVEAAGAHVSVVACDAADRDALAAVLAAIRDLTAVVHAAGVLDDGLVDRLTPDRFAAVFAAKATAARHLDELTRDRGLDAFVLFSSASGSMGSVGQANYAAANAVLDAVAERRGADGHPATAIAWGAWAGAGMAADPAARQAALRAGSVPMPPERAAALLPGLLADPSPTTLVADIDWTRFGRVRGGALTAALTDPRAADTEPHTRLRAELASVPAADRPHVVLTLVRGEIASVLRHTGTDRVPPERTFQELGFDSLTAVELRDRLAAATGLSLPATVVFDHPTPLALAGHLHAGLSGTDTEPTGPDGEEARVRAVLAAVPIERLRTLGLLDQLLAIDPGDRYEFGADDEFEDPFAALPLDELVRATLDERDRRPHGAD</sequence>
<dbReference type="RefSeq" id="WP_243866686.1">
    <property type="nucleotide sequence ID" value="NZ_SOCP01000009.1"/>
</dbReference>
<feature type="domain" description="Ketosynthase family 3 (KS3)" evidence="16">
    <location>
        <begin position="5925"/>
        <end position="6337"/>
    </location>
</feature>
<dbReference type="SMART" id="SM00827">
    <property type="entry name" value="PKS_AT"/>
    <property type="match status" value="5"/>
</dbReference>
<reference evidence="18 19" key="1">
    <citation type="submission" date="2019-03" db="EMBL/GenBank/DDBJ databases">
        <title>Genomic Encyclopedia of Archaeal and Bacterial Type Strains, Phase II (KMG-II): from individual species to whole genera.</title>
        <authorList>
            <person name="Goeker M."/>
        </authorList>
    </citation>
    <scope>NUCLEOTIDE SEQUENCE [LARGE SCALE GENOMIC DNA]</scope>
    <source>
        <strain evidence="18 19">DSM 45499</strain>
    </source>
</reference>
<dbReference type="InterPro" id="IPR001227">
    <property type="entry name" value="Ac_transferase_dom_sf"/>
</dbReference>
<evidence type="ECO:0000256" key="10">
    <source>
        <dbReference type="ARBA" id="ARBA00060158"/>
    </source>
</evidence>
<dbReference type="InterPro" id="IPR016036">
    <property type="entry name" value="Malonyl_transacylase_ACP-bd"/>
</dbReference>
<evidence type="ECO:0000256" key="1">
    <source>
        <dbReference type="ARBA" id="ARBA00001957"/>
    </source>
</evidence>
<dbReference type="Pfam" id="PF02801">
    <property type="entry name" value="Ketoacyl-synt_C"/>
    <property type="match status" value="5"/>
</dbReference>
<dbReference type="InterPro" id="IPR036291">
    <property type="entry name" value="NAD(P)-bd_dom_sf"/>
</dbReference>
<dbReference type="Pfam" id="PF16197">
    <property type="entry name" value="KAsynt_C_assoc"/>
    <property type="match status" value="5"/>
</dbReference>
<evidence type="ECO:0000256" key="7">
    <source>
        <dbReference type="ARBA" id="ARBA00023268"/>
    </source>
</evidence>
<dbReference type="SMART" id="SM00826">
    <property type="entry name" value="PKS_DH"/>
    <property type="match status" value="1"/>
</dbReference>
<keyword evidence="8" id="KW-0012">Acyltransferase</keyword>
<dbReference type="Gene3D" id="3.40.47.10">
    <property type="match status" value="5"/>
</dbReference>
<feature type="domain" description="Carrier" evidence="15">
    <location>
        <begin position="1612"/>
        <end position="1687"/>
    </location>
</feature>
<dbReference type="InterPro" id="IPR057326">
    <property type="entry name" value="KR_dom"/>
</dbReference>
<dbReference type="Pfam" id="PF00550">
    <property type="entry name" value="PP-binding"/>
    <property type="match status" value="5"/>
</dbReference>
<evidence type="ECO:0000256" key="9">
    <source>
        <dbReference type="ARBA" id="ARBA00052442"/>
    </source>
</evidence>
<dbReference type="FunFam" id="3.40.366.10:FF:000002">
    <property type="entry name" value="Probable polyketide synthase 2"/>
    <property type="match status" value="3"/>
</dbReference>
<dbReference type="SUPFAM" id="SSF52151">
    <property type="entry name" value="FabD/lysophospholipase-like"/>
    <property type="match status" value="5"/>
</dbReference>
<keyword evidence="4" id="KW-0808">Transferase</keyword>
<dbReference type="SUPFAM" id="SSF51735">
    <property type="entry name" value="NAD(P)-binding Rossmann-fold domains"/>
    <property type="match status" value="10"/>
</dbReference>
<dbReference type="Pfam" id="PF08659">
    <property type="entry name" value="KR"/>
    <property type="match status" value="5"/>
</dbReference>
<evidence type="ECO:0000313" key="19">
    <source>
        <dbReference type="Proteomes" id="UP000294927"/>
    </source>
</evidence>
<evidence type="ECO:0000256" key="6">
    <source>
        <dbReference type="ARBA" id="ARBA00023194"/>
    </source>
</evidence>
<keyword evidence="5" id="KW-0677">Repeat</keyword>
<keyword evidence="3" id="KW-0597">Phosphoprotein</keyword>
<dbReference type="GO" id="GO:0006633">
    <property type="term" value="P:fatty acid biosynthetic process"/>
    <property type="evidence" value="ECO:0007669"/>
    <property type="project" value="InterPro"/>
</dbReference>
<dbReference type="Pfam" id="PF14765">
    <property type="entry name" value="PS-DH"/>
    <property type="match status" value="1"/>
</dbReference>
<evidence type="ECO:0000256" key="8">
    <source>
        <dbReference type="ARBA" id="ARBA00023315"/>
    </source>
</evidence>
<dbReference type="InterPro" id="IPR014043">
    <property type="entry name" value="Acyl_transferase_dom"/>
</dbReference>
<evidence type="ECO:0000256" key="13">
    <source>
        <dbReference type="ARBA" id="ARBA00066981"/>
    </source>
</evidence>
<dbReference type="PROSITE" id="PS50075">
    <property type="entry name" value="CARRIER"/>
    <property type="match status" value="5"/>
</dbReference>
<dbReference type="InterPro" id="IPR049551">
    <property type="entry name" value="PKS_DH_C"/>
</dbReference>
<dbReference type="InterPro" id="IPR049900">
    <property type="entry name" value="PKS_mFAS_DH"/>
</dbReference>
<comment type="pathway">
    <text evidence="11">Antibiotic biosynthesis; erythromycin biosynthesis.</text>
</comment>
<dbReference type="FunFam" id="1.10.1200.10:FF:000007">
    <property type="entry name" value="Probable polyketide synthase pks17"/>
    <property type="match status" value="4"/>
</dbReference>
<feature type="active site" description="Proton donor; for dehydratase activity" evidence="14">
    <location>
        <position position="1084"/>
    </location>
</feature>
<feature type="region of interest" description="C-terminal hotdog fold" evidence="14">
    <location>
        <begin position="1025"/>
        <end position="1159"/>
    </location>
</feature>
<dbReference type="InterPro" id="IPR015083">
    <property type="entry name" value="NorB/c/GfsB-D-like_docking"/>
</dbReference>
<gene>
    <name evidence="18" type="ORF">CLV71_109211</name>
</gene>
<dbReference type="PROSITE" id="PS00606">
    <property type="entry name" value="KS3_1"/>
    <property type="match status" value="4"/>
</dbReference>
<dbReference type="SMART" id="SM00823">
    <property type="entry name" value="PKS_PP"/>
    <property type="match status" value="5"/>
</dbReference>
<dbReference type="InterPro" id="IPR016035">
    <property type="entry name" value="Acyl_Trfase/lysoPLipase"/>
</dbReference>
<feature type="domain" description="Ketosynthase family 3 (KS3)" evidence="16">
    <location>
        <begin position="33"/>
        <end position="447"/>
    </location>
</feature>
<dbReference type="EMBL" id="SOCP01000009">
    <property type="protein sequence ID" value="TDV47976.1"/>
    <property type="molecule type" value="Genomic_DNA"/>
</dbReference>
<evidence type="ECO:0000313" key="18">
    <source>
        <dbReference type="EMBL" id="TDV47976.1"/>
    </source>
</evidence>
<evidence type="ECO:0000256" key="11">
    <source>
        <dbReference type="ARBA" id="ARBA00060622"/>
    </source>
</evidence>
<dbReference type="InterPro" id="IPR014031">
    <property type="entry name" value="Ketoacyl_synth_C"/>
</dbReference>
<keyword evidence="19" id="KW-1185">Reference proteome</keyword>
<dbReference type="Pfam" id="PF18369">
    <property type="entry name" value="PKS_DE"/>
    <property type="match status" value="1"/>
</dbReference>
<feature type="domain" description="PKS/mFAS DH" evidence="17">
    <location>
        <begin position="896"/>
        <end position="1159"/>
    </location>
</feature>
<feature type="domain" description="Carrier" evidence="15">
    <location>
        <begin position="4488"/>
        <end position="4563"/>
    </location>
</feature>
<dbReference type="InterPro" id="IPR013968">
    <property type="entry name" value="PKS_KR"/>
</dbReference>
<name>A0A4R7VFG3_9PSEU</name>
<dbReference type="InterPro" id="IPR014030">
    <property type="entry name" value="Ketoacyl_synth_N"/>
</dbReference>
<dbReference type="FunFam" id="3.40.47.10:FF:000019">
    <property type="entry name" value="Polyketide synthase type I"/>
    <property type="match status" value="5"/>
</dbReference>
<dbReference type="InterPro" id="IPR020807">
    <property type="entry name" value="PKS_DH"/>
</dbReference>
<evidence type="ECO:0000256" key="3">
    <source>
        <dbReference type="ARBA" id="ARBA00022553"/>
    </source>
</evidence>
<feature type="domain" description="Carrier" evidence="15">
    <location>
        <begin position="7252"/>
        <end position="7327"/>
    </location>
</feature>
<comment type="cofactor">
    <cofactor evidence="1">
        <name>pantetheine 4'-phosphate</name>
        <dbReference type="ChEBI" id="CHEBI:47942"/>
    </cofactor>
</comment>
<feature type="domain" description="Ketosynthase family 3 (KS3)" evidence="16">
    <location>
        <begin position="4576"/>
        <end position="4992"/>
    </location>
</feature>
<evidence type="ECO:0000256" key="14">
    <source>
        <dbReference type="PROSITE-ProRule" id="PRU01363"/>
    </source>
</evidence>
<dbReference type="InterPro" id="IPR036736">
    <property type="entry name" value="ACP-like_sf"/>
</dbReference>
<comment type="caution">
    <text evidence="18">The sequence shown here is derived from an EMBL/GenBank/DDBJ whole genome shotgun (WGS) entry which is preliminary data.</text>
</comment>
<feature type="domain" description="Carrier" evidence="15">
    <location>
        <begin position="5825"/>
        <end position="5907"/>
    </location>
</feature>
<evidence type="ECO:0000259" key="16">
    <source>
        <dbReference type="PROSITE" id="PS52004"/>
    </source>
</evidence>
<organism evidence="18 19">
    <name type="scientific">Actinophytocola oryzae</name>
    <dbReference type="NCBI Taxonomy" id="502181"/>
    <lineage>
        <taxon>Bacteria</taxon>
        <taxon>Bacillati</taxon>
        <taxon>Actinomycetota</taxon>
        <taxon>Actinomycetes</taxon>
        <taxon>Pseudonocardiales</taxon>
        <taxon>Pseudonocardiaceae</taxon>
    </lineage>
</organism>
<dbReference type="Gene3D" id="3.40.50.720">
    <property type="entry name" value="NAD(P)-binding Rossmann-like Domain"/>
    <property type="match status" value="5"/>
</dbReference>
<evidence type="ECO:0000259" key="15">
    <source>
        <dbReference type="PROSITE" id="PS50075"/>
    </source>
</evidence>
<feature type="domain" description="Ketosynthase family 3 (KS3)" evidence="16">
    <location>
        <begin position="1705"/>
        <end position="2129"/>
    </location>
</feature>
<dbReference type="PROSITE" id="PS52019">
    <property type="entry name" value="PKS_MFAS_DH"/>
    <property type="match status" value="1"/>
</dbReference>
<dbReference type="CDD" id="cd08956">
    <property type="entry name" value="KR_3_FAS_SDR_x"/>
    <property type="match status" value="1"/>
</dbReference>
<keyword evidence="7" id="KW-0511">Multifunctional enzyme</keyword>
<dbReference type="Gene3D" id="3.10.129.120">
    <property type="match status" value="1"/>
</dbReference>
<dbReference type="NCBIfam" id="NF045894">
    <property type="entry name" value="PKS_plus_SDR"/>
    <property type="match status" value="1"/>
</dbReference>
<comment type="function">
    <text evidence="10">Involved in the biosynthesis of antibiotic erythromycin via the biosynthesis of its aglycone precursor, 6-deoxyerythronolide B (6-dEB).</text>
</comment>
<dbReference type="PANTHER" id="PTHR43775">
    <property type="entry name" value="FATTY ACID SYNTHASE"/>
    <property type="match status" value="1"/>
</dbReference>
<dbReference type="PANTHER" id="PTHR43775:SF51">
    <property type="entry name" value="INACTIVE PHENOLPHTHIOCEROL SYNTHESIS POLYKETIDE SYNTHASE TYPE I PKS1-RELATED"/>
    <property type="match status" value="1"/>
</dbReference>
<dbReference type="InterPro" id="IPR016039">
    <property type="entry name" value="Thiolase-like"/>
</dbReference>
<dbReference type="SUPFAM" id="SSF55048">
    <property type="entry name" value="Probable ACP-binding domain of malonyl-CoA ACP transacylase"/>
    <property type="match status" value="5"/>
</dbReference>
<dbReference type="SUPFAM" id="SSF47336">
    <property type="entry name" value="ACP-like"/>
    <property type="match status" value="5"/>
</dbReference>
<dbReference type="CDD" id="cd00833">
    <property type="entry name" value="PKS"/>
    <property type="match status" value="5"/>
</dbReference>
<evidence type="ECO:0000259" key="17">
    <source>
        <dbReference type="PROSITE" id="PS52019"/>
    </source>
</evidence>
<dbReference type="Gene3D" id="1.10.1200.10">
    <property type="entry name" value="ACP-like"/>
    <property type="match status" value="5"/>
</dbReference>
<evidence type="ECO:0000256" key="4">
    <source>
        <dbReference type="ARBA" id="ARBA00022679"/>
    </source>
</evidence>
<dbReference type="CDD" id="cd08952">
    <property type="entry name" value="KR_1_SDR_x"/>
    <property type="match status" value="3"/>
</dbReference>
<dbReference type="PROSITE" id="PS00012">
    <property type="entry name" value="PHOSPHOPANTETHEINE"/>
    <property type="match status" value="4"/>
</dbReference>
<evidence type="ECO:0000256" key="2">
    <source>
        <dbReference type="ARBA" id="ARBA00022450"/>
    </source>
</evidence>
<comment type="subunit">
    <text evidence="12">Homodimer. Erythronolide synthase is composed of EryAI, EryAII and EryAIII multimodular (2 modules) polypeptides each coding for a functional synthase subunit which participates in 2 of the six FAS-like elongation steps required for formation of the polyketide. Module 1, 2, 3, 4, 5, and 6 participating in biosynthesis steps 1, 2, 3, 4, 5, and 6, respectively.</text>
</comment>
<comment type="catalytic activity">
    <reaction evidence="9">
        <text>6 (S)-methylmalonyl-CoA + propanoyl-CoA + 6 NADPH + 12 H(+) = 6-deoxyerythronolide B + 6 CO2 + 6 NADP(+) + 7 CoA + H2O</text>
        <dbReference type="Rhea" id="RHEA:23068"/>
        <dbReference type="ChEBI" id="CHEBI:15377"/>
        <dbReference type="ChEBI" id="CHEBI:15378"/>
        <dbReference type="ChEBI" id="CHEBI:16089"/>
        <dbReference type="ChEBI" id="CHEBI:16526"/>
        <dbReference type="ChEBI" id="CHEBI:57287"/>
        <dbReference type="ChEBI" id="CHEBI:57327"/>
        <dbReference type="ChEBI" id="CHEBI:57392"/>
        <dbReference type="ChEBI" id="CHEBI:57783"/>
        <dbReference type="ChEBI" id="CHEBI:58349"/>
        <dbReference type="EC" id="2.3.1.94"/>
    </reaction>
</comment>
<dbReference type="InterPro" id="IPR020806">
    <property type="entry name" value="PKS_PP-bd"/>
</dbReference>
<keyword evidence="2" id="KW-0596">Phosphopantetheine</keyword>
<dbReference type="Gene3D" id="3.10.129.10">
    <property type="entry name" value="Hotdog Thioesterase"/>
    <property type="match status" value="1"/>
</dbReference>
<dbReference type="InterPro" id="IPR050091">
    <property type="entry name" value="PKS_NRPS_Biosynth_Enz"/>
</dbReference>
<dbReference type="SMART" id="SM01294">
    <property type="entry name" value="PKS_PP_betabranch"/>
    <property type="match status" value="5"/>
</dbReference>
<dbReference type="SMART" id="SM00822">
    <property type="entry name" value="PKS_KR"/>
    <property type="match status" value="5"/>
</dbReference>